<feature type="region of interest" description="Disordered" evidence="5">
    <location>
        <begin position="1"/>
        <end position="44"/>
    </location>
</feature>
<dbReference type="Gene3D" id="3.40.50.300">
    <property type="entry name" value="P-loop containing nucleotide triphosphate hydrolases"/>
    <property type="match status" value="1"/>
</dbReference>
<protein>
    <recommendedName>
        <fullName evidence="12">ATPase AAA-type core domain-containing protein</fullName>
    </recommendedName>
</protein>
<feature type="domain" description="ATPase AAA-type core" evidence="6">
    <location>
        <begin position="848"/>
        <end position="940"/>
    </location>
</feature>
<dbReference type="PANTHER" id="PTHR46411">
    <property type="entry name" value="FAMILY ATPASE, PUTATIVE-RELATED"/>
    <property type="match status" value="1"/>
</dbReference>
<dbReference type="InterPro" id="IPR022905">
    <property type="entry name" value="Rpo11-like"/>
</dbReference>
<evidence type="ECO:0000256" key="2">
    <source>
        <dbReference type="ARBA" id="ARBA00022478"/>
    </source>
</evidence>
<evidence type="ECO:0000259" key="8">
    <source>
        <dbReference type="Pfam" id="PF22942"/>
    </source>
</evidence>
<dbReference type="GO" id="GO:0006351">
    <property type="term" value="P:DNA-templated transcription"/>
    <property type="evidence" value="ECO:0007669"/>
    <property type="project" value="InterPro"/>
</dbReference>
<feature type="compositionally biased region" description="Acidic residues" evidence="5">
    <location>
        <begin position="1261"/>
        <end position="1272"/>
    </location>
</feature>
<dbReference type="SUPFAM" id="SSF52540">
    <property type="entry name" value="P-loop containing nucleoside triphosphate hydrolases"/>
    <property type="match status" value="1"/>
</dbReference>
<feature type="compositionally biased region" description="Low complexity" evidence="5">
    <location>
        <begin position="1112"/>
        <end position="1129"/>
    </location>
</feature>
<name>A0A395NW97_TRIAR</name>
<dbReference type="GO" id="GO:0003899">
    <property type="term" value="F:DNA-directed RNA polymerase activity"/>
    <property type="evidence" value="ECO:0007669"/>
    <property type="project" value="InterPro"/>
</dbReference>
<feature type="compositionally biased region" description="Polar residues" evidence="5">
    <location>
        <begin position="1130"/>
        <end position="1141"/>
    </location>
</feature>
<organism evidence="10 11">
    <name type="scientific">Trichoderma arundinaceum</name>
    <dbReference type="NCBI Taxonomy" id="490622"/>
    <lineage>
        <taxon>Eukaryota</taxon>
        <taxon>Fungi</taxon>
        <taxon>Dikarya</taxon>
        <taxon>Ascomycota</taxon>
        <taxon>Pezizomycotina</taxon>
        <taxon>Sordariomycetes</taxon>
        <taxon>Hypocreomycetidae</taxon>
        <taxon>Hypocreales</taxon>
        <taxon>Hypocreaceae</taxon>
        <taxon>Trichoderma</taxon>
    </lineage>
</organism>
<dbReference type="SUPFAM" id="SSF55257">
    <property type="entry name" value="RBP11-like subunits of RNA polymerase"/>
    <property type="match status" value="1"/>
</dbReference>
<dbReference type="Pfam" id="PF13656">
    <property type="entry name" value="RNA_pol_L_2"/>
    <property type="match status" value="1"/>
</dbReference>
<keyword evidence="11" id="KW-1185">Reference proteome</keyword>
<dbReference type="InterPro" id="IPR008193">
    <property type="entry name" value="RNA_pol_Rpb11_13-16kDa_CS"/>
</dbReference>
<dbReference type="Pfam" id="PF22942">
    <property type="entry name" value="DUF7025"/>
    <property type="match status" value="1"/>
</dbReference>
<keyword evidence="3" id="KW-0804">Transcription</keyword>
<accession>A0A395NW97</accession>
<feature type="region of interest" description="Disordered" evidence="5">
    <location>
        <begin position="423"/>
        <end position="472"/>
    </location>
</feature>
<dbReference type="Proteomes" id="UP000266272">
    <property type="component" value="Unassembled WGS sequence"/>
</dbReference>
<feature type="domain" description="DNA-directed RNA polymerase RBP11-like dimerisation" evidence="7">
    <location>
        <begin position="1288"/>
        <end position="1359"/>
    </location>
</feature>
<dbReference type="STRING" id="490622.A0A395NW97"/>
<dbReference type="InterPro" id="IPR009025">
    <property type="entry name" value="RBP11-like_dimer"/>
</dbReference>
<feature type="region of interest" description="Disordered" evidence="5">
    <location>
        <begin position="67"/>
        <end position="92"/>
    </location>
</feature>
<feature type="domain" description="DUF7025" evidence="8">
    <location>
        <begin position="502"/>
        <end position="606"/>
    </location>
</feature>
<comment type="caution">
    <text evidence="10">The sequence shown here is derived from an EMBL/GenBank/DDBJ whole genome shotgun (WGS) entry which is preliminary data.</text>
</comment>
<comment type="subcellular location">
    <subcellularLocation>
        <location evidence="1">Nucleus</location>
    </subcellularLocation>
</comment>
<evidence type="ECO:0000256" key="1">
    <source>
        <dbReference type="ARBA" id="ARBA00004123"/>
    </source>
</evidence>
<dbReference type="GO" id="GO:0003677">
    <property type="term" value="F:DNA binding"/>
    <property type="evidence" value="ECO:0007669"/>
    <property type="project" value="InterPro"/>
</dbReference>
<feature type="region of interest" description="Disordered" evidence="5">
    <location>
        <begin position="1112"/>
        <end position="1190"/>
    </location>
</feature>
<dbReference type="InterPro" id="IPR054289">
    <property type="entry name" value="DUF7025"/>
</dbReference>
<dbReference type="CDD" id="cd07029">
    <property type="entry name" value="RNAP_I_III_AC19"/>
    <property type="match status" value="1"/>
</dbReference>
<dbReference type="InterPro" id="IPR056599">
    <property type="entry name" value="AAA_lid_fung"/>
</dbReference>
<dbReference type="Pfam" id="PF00004">
    <property type="entry name" value="AAA"/>
    <property type="match status" value="1"/>
</dbReference>
<evidence type="ECO:0000313" key="10">
    <source>
        <dbReference type="EMBL" id="RFU80325.1"/>
    </source>
</evidence>
<dbReference type="GO" id="GO:0005524">
    <property type="term" value="F:ATP binding"/>
    <property type="evidence" value="ECO:0007669"/>
    <property type="project" value="InterPro"/>
</dbReference>
<evidence type="ECO:0008006" key="12">
    <source>
        <dbReference type="Google" id="ProtNLM"/>
    </source>
</evidence>
<dbReference type="GO" id="GO:0055029">
    <property type="term" value="C:nuclear DNA-directed RNA polymerase complex"/>
    <property type="evidence" value="ECO:0007669"/>
    <property type="project" value="UniProtKB-ARBA"/>
</dbReference>
<evidence type="ECO:0000256" key="3">
    <source>
        <dbReference type="ARBA" id="ARBA00023163"/>
    </source>
</evidence>
<proteinExistence type="inferred from homology"/>
<evidence type="ECO:0000256" key="4">
    <source>
        <dbReference type="ARBA" id="ARBA00023242"/>
    </source>
</evidence>
<gene>
    <name evidence="10" type="ORF">TARUN_1873</name>
</gene>
<evidence type="ECO:0000259" key="9">
    <source>
        <dbReference type="Pfam" id="PF23232"/>
    </source>
</evidence>
<keyword evidence="4" id="KW-0539">Nucleus</keyword>
<feature type="compositionally biased region" description="Basic and acidic residues" evidence="5">
    <location>
        <begin position="442"/>
        <end position="467"/>
    </location>
</feature>
<keyword evidence="2" id="KW-0240">DNA-directed RNA polymerase</keyword>
<evidence type="ECO:0000313" key="11">
    <source>
        <dbReference type="Proteomes" id="UP000266272"/>
    </source>
</evidence>
<dbReference type="GO" id="GO:0046983">
    <property type="term" value="F:protein dimerization activity"/>
    <property type="evidence" value="ECO:0007669"/>
    <property type="project" value="InterPro"/>
</dbReference>
<dbReference type="OrthoDB" id="10042665at2759"/>
<evidence type="ECO:0000259" key="6">
    <source>
        <dbReference type="Pfam" id="PF00004"/>
    </source>
</evidence>
<evidence type="ECO:0000259" key="7">
    <source>
        <dbReference type="Pfam" id="PF13656"/>
    </source>
</evidence>
<dbReference type="Gene3D" id="3.30.1360.10">
    <property type="entry name" value="RNA polymerase, RBP11-like subunit"/>
    <property type="match status" value="1"/>
</dbReference>
<feature type="compositionally biased region" description="Polar residues" evidence="5">
    <location>
        <begin position="25"/>
        <end position="44"/>
    </location>
</feature>
<feature type="domain" description="AAA+ ATPase lid" evidence="9">
    <location>
        <begin position="944"/>
        <end position="1054"/>
    </location>
</feature>
<dbReference type="InterPro" id="IPR003959">
    <property type="entry name" value="ATPase_AAA_core"/>
</dbReference>
<dbReference type="InterPro" id="IPR036603">
    <property type="entry name" value="RBP11-like"/>
</dbReference>
<dbReference type="InterPro" id="IPR033898">
    <property type="entry name" value="RNAP_AC19"/>
</dbReference>
<evidence type="ECO:0000256" key="5">
    <source>
        <dbReference type="SAM" id="MobiDB-lite"/>
    </source>
</evidence>
<dbReference type="GO" id="GO:0016887">
    <property type="term" value="F:ATP hydrolysis activity"/>
    <property type="evidence" value="ECO:0007669"/>
    <property type="project" value="InterPro"/>
</dbReference>
<feature type="compositionally biased region" description="Polar residues" evidence="5">
    <location>
        <begin position="1149"/>
        <end position="1175"/>
    </location>
</feature>
<feature type="region of interest" description="Disordered" evidence="5">
    <location>
        <begin position="1217"/>
        <end position="1278"/>
    </location>
</feature>
<dbReference type="PROSITE" id="PS01154">
    <property type="entry name" value="RNA_POL_L_13KD"/>
    <property type="match status" value="1"/>
</dbReference>
<dbReference type="Pfam" id="PF23232">
    <property type="entry name" value="AAA_lid_13"/>
    <property type="match status" value="1"/>
</dbReference>
<dbReference type="EMBL" id="PXOA01000115">
    <property type="protein sequence ID" value="RFU80325.1"/>
    <property type="molecule type" value="Genomic_DNA"/>
</dbReference>
<dbReference type="HAMAP" id="MF_00261">
    <property type="entry name" value="RNApol_arch_Rpo11"/>
    <property type="match status" value="1"/>
</dbReference>
<feature type="region of interest" description="Disordered" evidence="5">
    <location>
        <begin position="384"/>
        <end position="409"/>
    </location>
</feature>
<reference evidence="10 11" key="1">
    <citation type="journal article" date="2018" name="PLoS Pathog.">
        <title>Evolution of structural diversity of trichothecenes, a family of toxins produced by plant pathogenic and entomopathogenic fungi.</title>
        <authorList>
            <person name="Proctor R.H."/>
            <person name="McCormick S.P."/>
            <person name="Kim H.S."/>
            <person name="Cardoza R.E."/>
            <person name="Stanley A.M."/>
            <person name="Lindo L."/>
            <person name="Kelly A."/>
            <person name="Brown D.W."/>
            <person name="Lee T."/>
            <person name="Vaughan M.M."/>
            <person name="Alexander N.J."/>
            <person name="Busman M."/>
            <person name="Gutierrez S."/>
        </authorList>
    </citation>
    <scope>NUCLEOTIDE SEQUENCE [LARGE SCALE GENOMIC DNA]</scope>
    <source>
        <strain evidence="10 11">IBT 40837</strain>
    </source>
</reference>
<dbReference type="PANTHER" id="PTHR46411:SF2">
    <property type="entry name" value="AAA+ ATPASE DOMAIN-CONTAINING PROTEIN"/>
    <property type="match status" value="1"/>
</dbReference>
<sequence length="1376" mass="157290">MRENPDPGPHHGAGVSLEDGYSDVPSASFSSRTNKMTPSSQGSVNSIDEIEALKLRILELEMRTKNGATGLPFQSSPGPAPEQGNSPPKPMASFEQYKRMEECLYNHRKEWETKGGPANWNLFLGDDNTWRKEINQYGPWRWNWEIWPDNRYERPDPFDRFHVCETGHDRQKSTEEDDEYDRTIDYGYHRERLRKNFEWDLDRLFLAEEMERRRVHTANRKPKAADNKQKGSDSEAIEEIAVMFYAEPNIKRLDWLIFKQLANQLEKDAHVIDVLNGEPIIEESNLNQSSKWYDYQPRQYHNSERPKDGKFTQEVGAGQIQLPERIRVNSTLLRKAMAKILGSNGQSLDDTGEGTVSVVFTRPFKAITYCEPALREWHTALEKKQSKTLTPSKEDPVVADISSSSQQTAQADLLQAGGDVNLVSADDEHDGKDSSSKPSNDMLKRKDLDTHQNDEVKQQKDENKEESDAQSDADALAALGHLKCMLDFIDLDILARKSALDGRQSHKAFFSDLWHLFRPGTEVIGSDGKQAYRVIRTASSAHRFIGARSWWDNMSTQKRETLFTLDCVYIDFDGSSLGPVYKEFNIKVFDGEKEITSFDVYPLRFHATKRADFSDSEWDQIKDLPDDERFRQKLINRGAKFMSVIPMKHMYYSGTTLEVRDEVESQVVIDFEVPASAEVEGQEKWKPAVESVLSKLTDTSGPKGDSGQKSCHGPCCYREFVFDDTFIDQKEATEYIESLLPKTRAIDDHPSVAISPRLLKEVQADGGVDAVSKDELVIMSYRVFGFVLRSRKWDNPAMEPKTDDKVPITALDRLVLEEGHEKMIVSLIAQHFREKASARIQSEDFDIIKGKGDLGSTAREVEKALETNFAMASRWGCILLLDEADIFLAERTREDYVRNGLVAVFLRTLEYYNGILFLTTNRVGDFDEAFTSRIHVSLYYPELDQKKTIKVFKLNLEMIEKRLKEKGKRIQLDKTDICIFASEHFNKHQHARWNGRQIRNACQTALALAEFEAQGNNHKAVQKPEAVIKLEVRHFNVVQDAYLEFAKYMNDLYGTNAARRAKEAKLRALREYERSMTLMDKTSFMLGAQNLSQANPQQYPPAQQGFHQSNFQQQGFQQQPQQHSFSTNQYFEQPPSSQPQNYGMVMAQPTHSNPPQINVQEQPPNMQSWNGQSARSFGAGEDENRPREYTRTTPIQYQQQQGSHNWVQQSVQTSNLEQDGNQMPGRTKAQEDASSQDADMQDVPPSAQEEINQDAEMREDAEAEEEEEEEEVDPQRVRILPGSTDTAASFEFTDEGHTLGNALRYVIMKNPDVEFCAYSIPHPSEPKMNIRIQTYDGTAVNALKKGLSDLQDVCDVVAEEFWTKRQQFNAEQGIER</sequence>
<dbReference type="InterPro" id="IPR027417">
    <property type="entry name" value="P-loop_NTPase"/>
</dbReference>